<dbReference type="InterPro" id="IPR036339">
    <property type="entry name" value="PUB-like_dom_sf"/>
</dbReference>
<reference evidence="3" key="1">
    <citation type="submission" date="2023-03" db="EMBL/GenBank/DDBJ databases">
        <authorList>
            <person name="Steffen K."/>
            <person name="Cardenas P."/>
        </authorList>
    </citation>
    <scope>NUCLEOTIDE SEQUENCE</scope>
</reference>
<feature type="compositionally biased region" description="Polar residues" evidence="1">
    <location>
        <begin position="183"/>
        <end position="197"/>
    </location>
</feature>
<dbReference type="InterPro" id="IPR026254">
    <property type="entry name" value="RNF31-like"/>
</dbReference>
<dbReference type="AlphaFoldDB" id="A0AA35QWF6"/>
<dbReference type="EMBL" id="CASHTH010000190">
    <property type="protein sequence ID" value="CAI7993526.1"/>
    <property type="molecule type" value="Genomic_DNA"/>
</dbReference>
<evidence type="ECO:0000313" key="4">
    <source>
        <dbReference type="Proteomes" id="UP001174909"/>
    </source>
</evidence>
<dbReference type="GO" id="GO:0036435">
    <property type="term" value="F:K48-linked polyubiquitin modification-dependent protein binding"/>
    <property type="evidence" value="ECO:0007669"/>
    <property type="project" value="TreeGrafter"/>
</dbReference>
<keyword evidence="4" id="KW-1185">Reference proteome</keyword>
<dbReference type="GO" id="GO:1990450">
    <property type="term" value="F:linear polyubiquitin binding"/>
    <property type="evidence" value="ECO:0007669"/>
    <property type="project" value="TreeGrafter"/>
</dbReference>
<feature type="compositionally biased region" description="Low complexity" evidence="1">
    <location>
        <begin position="199"/>
        <end position="208"/>
    </location>
</feature>
<gene>
    <name evidence="3" type="ORF">GBAR_LOCUS1269</name>
</gene>
<feature type="domain" description="PUB" evidence="2">
    <location>
        <begin position="82"/>
        <end position="148"/>
    </location>
</feature>
<proteinExistence type="predicted"/>
<dbReference type="Proteomes" id="UP001174909">
    <property type="component" value="Unassembled WGS sequence"/>
</dbReference>
<protein>
    <submittedName>
        <fullName evidence="3">E3 ubiquitin-protein ligase RNF31</fullName>
    </submittedName>
</protein>
<dbReference type="InterPro" id="IPR018997">
    <property type="entry name" value="PUB_domain"/>
</dbReference>
<dbReference type="SUPFAM" id="SSF143503">
    <property type="entry name" value="PUG domain-like"/>
    <property type="match status" value="1"/>
</dbReference>
<dbReference type="GO" id="GO:0097039">
    <property type="term" value="P:protein linear polyubiquitination"/>
    <property type="evidence" value="ECO:0007669"/>
    <property type="project" value="TreeGrafter"/>
</dbReference>
<evidence type="ECO:0000313" key="3">
    <source>
        <dbReference type="EMBL" id="CAI7993526.1"/>
    </source>
</evidence>
<organism evidence="3 4">
    <name type="scientific">Geodia barretti</name>
    <name type="common">Barrett's horny sponge</name>
    <dbReference type="NCBI Taxonomy" id="519541"/>
    <lineage>
        <taxon>Eukaryota</taxon>
        <taxon>Metazoa</taxon>
        <taxon>Porifera</taxon>
        <taxon>Demospongiae</taxon>
        <taxon>Heteroscleromorpha</taxon>
        <taxon>Tetractinellida</taxon>
        <taxon>Astrophorina</taxon>
        <taxon>Geodiidae</taxon>
        <taxon>Geodia</taxon>
    </lineage>
</organism>
<dbReference type="Gene3D" id="1.20.58.2190">
    <property type="match status" value="1"/>
</dbReference>
<sequence length="359" mass="39726">MAAMAQRPVPARRKMNVDMSSKTKLVQSFVGFNSSTVSDDHMQLARDCIKAVQPRSARYEHVPFHMIVQWNQDKSNPSSMIAQACDLLLKYVINLLKPKRPQVWRSIKVTNSHFCARVDCMVGARDILVKIGYSESLPTAMQFPDHVKEPDREKLQVIAAELLMAKLEAEGAEGQSLLMTRQFSGGSQASTPSTPTAGSEPSSLSPSHRPSPHEHTHGTLTHTNSAPSSSYQHHQSPFTRVASVSENGGVLGSPVQPLQIASTIAFVPHPAISSTYEPPTLRYDYIICFSLSLMMNCVLIPTEMLQTHLQLPKPSLLVSRHHLIPRGTQTMVHHHPLTPQTPLVSWTIAQTLRSITRPC</sequence>
<evidence type="ECO:0000259" key="2">
    <source>
        <dbReference type="Pfam" id="PF09409"/>
    </source>
</evidence>
<dbReference type="Pfam" id="PF09409">
    <property type="entry name" value="PUB"/>
    <property type="match status" value="1"/>
</dbReference>
<dbReference type="PANTHER" id="PTHR16004:SF3">
    <property type="entry name" value="E3 UBIQUITIN-PROTEIN LIGASE RNF31"/>
    <property type="match status" value="1"/>
</dbReference>
<evidence type="ECO:0000256" key="1">
    <source>
        <dbReference type="SAM" id="MobiDB-lite"/>
    </source>
</evidence>
<dbReference type="PANTHER" id="PTHR16004">
    <property type="entry name" value="RING FINGER PROTEIN 31-RELATED"/>
    <property type="match status" value="1"/>
</dbReference>
<name>A0AA35QWF6_GEOBA</name>
<accession>A0AA35QWF6</accession>
<comment type="caution">
    <text evidence="3">The sequence shown here is derived from an EMBL/GenBank/DDBJ whole genome shotgun (WGS) entry which is preliminary data.</text>
</comment>
<feature type="compositionally biased region" description="Polar residues" evidence="1">
    <location>
        <begin position="218"/>
        <end position="239"/>
    </location>
</feature>
<dbReference type="GO" id="GO:0061630">
    <property type="term" value="F:ubiquitin protein ligase activity"/>
    <property type="evidence" value="ECO:0007669"/>
    <property type="project" value="TreeGrafter"/>
</dbReference>
<feature type="region of interest" description="Disordered" evidence="1">
    <location>
        <begin position="183"/>
        <end position="239"/>
    </location>
</feature>
<dbReference type="GO" id="GO:0071797">
    <property type="term" value="C:LUBAC complex"/>
    <property type="evidence" value="ECO:0007669"/>
    <property type="project" value="InterPro"/>
</dbReference>
<dbReference type="GO" id="GO:0070530">
    <property type="term" value="F:K63-linked polyubiquitin modification-dependent protein binding"/>
    <property type="evidence" value="ECO:0007669"/>
    <property type="project" value="TreeGrafter"/>
</dbReference>